<dbReference type="CDD" id="cd05495">
    <property type="entry name" value="Bromo_cbp_like"/>
    <property type="match status" value="1"/>
</dbReference>
<evidence type="ECO:0000256" key="10">
    <source>
        <dbReference type="ARBA" id="ARBA00023242"/>
    </source>
</evidence>
<keyword evidence="7" id="KW-0805">Transcription regulation</keyword>
<keyword evidence="3" id="KW-0808">Transferase</keyword>
<evidence type="ECO:0000256" key="1">
    <source>
        <dbReference type="ARBA" id="ARBA00004123"/>
    </source>
</evidence>
<keyword evidence="6" id="KW-0862">Zinc</keyword>
<proteinExistence type="predicted"/>
<dbReference type="Proteomes" id="UP001434883">
    <property type="component" value="Unassembled WGS sequence"/>
</dbReference>
<dbReference type="InterPro" id="IPR013178">
    <property type="entry name" value="Histone_AcTrfase_Rtt109/CBP"/>
</dbReference>
<evidence type="ECO:0000256" key="12">
    <source>
        <dbReference type="SAM" id="Coils"/>
    </source>
</evidence>
<protein>
    <recommendedName>
        <fullName evidence="2">histone acetyltransferase</fullName>
        <ecNumber evidence="2">2.3.1.48</ecNumber>
    </recommendedName>
</protein>
<evidence type="ECO:0000259" key="13">
    <source>
        <dbReference type="PROSITE" id="PS50014"/>
    </source>
</evidence>
<dbReference type="EMBL" id="JAHRIN010053037">
    <property type="protein sequence ID" value="MEQ2210363.1"/>
    <property type="molecule type" value="Genomic_DNA"/>
</dbReference>
<dbReference type="InterPro" id="IPR000433">
    <property type="entry name" value="Znf_ZZ"/>
</dbReference>
<evidence type="ECO:0000256" key="11">
    <source>
        <dbReference type="PROSITE-ProRule" id="PRU00035"/>
    </source>
</evidence>
<dbReference type="PRINTS" id="PR00503">
    <property type="entry name" value="BROMODOMAIN"/>
</dbReference>
<keyword evidence="16" id="KW-1185">Reference proteome</keyword>
<feature type="non-terminal residue" evidence="15">
    <location>
        <position position="1"/>
    </location>
</feature>
<dbReference type="InterPro" id="IPR036427">
    <property type="entry name" value="Bromodomain-like_sf"/>
</dbReference>
<keyword evidence="8 11" id="KW-0103">Bromodomain</keyword>
<gene>
    <name evidence="15" type="ORF">XENOCAPTIV_012464</name>
</gene>
<dbReference type="PANTHER" id="PTHR13808">
    <property type="entry name" value="CBP/P300-RELATED"/>
    <property type="match status" value="1"/>
</dbReference>
<evidence type="ECO:0000313" key="16">
    <source>
        <dbReference type="Proteomes" id="UP001434883"/>
    </source>
</evidence>
<organism evidence="15 16">
    <name type="scientific">Xenoophorus captivus</name>
    <dbReference type="NCBI Taxonomy" id="1517983"/>
    <lineage>
        <taxon>Eukaryota</taxon>
        <taxon>Metazoa</taxon>
        <taxon>Chordata</taxon>
        <taxon>Craniata</taxon>
        <taxon>Vertebrata</taxon>
        <taxon>Euteleostomi</taxon>
        <taxon>Actinopterygii</taxon>
        <taxon>Neopterygii</taxon>
        <taxon>Teleostei</taxon>
        <taxon>Neoteleostei</taxon>
        <taxon>Acanthomorphata</taxon>
        <taxon>Ovalentaria</taxon>
        <taxon>Atherinomorphae</taxon>
        <taxon>Cyprinodontiformes</taxon>
        <taxon>Goodeidae</taxon>
        <taxon>Xenoophorus</taxon>
    </lineage>
</organism>
<dbReference type="PROSITE" id="PS50014">
    <property type="entry name" value="BROMODOMAIN_2"/>
    <property type="match status" value="1"/>
</dbReference>
<comment type="caution">
    <text evidence="15">The sequence shown here is derived from an EMBL/GenBank/DDBJ whole genome shotgun (WGS) entry which is preliminary data.</text>
</comment>
<keyword evidence="5" id="KW-0863">Zinc-finger</keyword>
<evidence type="ECO:0000256" key="2">
    <source>
        <dbReference type="ARBA" id="ARBA00013184"/>
    </source>
</evidence>
<keyword evidence="4" id="KW-0479">Metal-binding</keyword>
<dbReference type="SUPFAM" id="SSF47370">
    <property type="entry name" value="Bromodomain"/>
    <property type="match status" value="1"/>
</dbReference>
<dbReference type="Gene3D" id="1.20.920.10">
    <property type="entry name" value="Bromodomain-like"/>
    <property type="match status" value="1"/>
</dbReference>
<dbReference type="Gene3D" id="3.30.60.90">
    <property type="match status" value="1"/>
</dbReference>
<evidence type="ECO:0000256" key="7">
    <source>
        <dbReference type="ARBA" id="ARBA00023015"/>
    </source>
</evidence>
<dbReference type="Pfam" id="PF08214">
    <property type="entry name" value="HAT_KAT11"/>
    <property type="match status" value="1"/>
</dbReference>
<name>A0ABV0RQD9_9TELE</name>
<dbReference type="InterPro" id="IPR031162">
    <property type="entry name" value="CBP_P300_HAT"/>
</dbReference>
<dbReference type="PROSITE" id="PS51727">
    <property type="entry name" value="CBP_P300_HAT"/>
    <property type="match status" value="1"/>
</dbReference>
<feature type="domain" description="CBP/p300-type HAT" evidence="14">
    <location>
        <begin position="1"/>
        <end position="242"/>
    </location>
</feature>
<evidence type="ECO:0000256" key="6">
    <source>
        <dbReference type="ARBA" id="ARBA00022833"/>
    </source>
</evidence>
<dbReference type="Pfam" id="PF00439">
    <property type="entry name" value="Bromodomain"/>
    <property type="match status" value="1"/>
</dbReference>
<evidence type="ECO:0000256" key="9">
    <source>
        <dbReference type="ARBA" id="ARBA00023163"/>
    </source>
</evidence>
<evidence type="ECO:0000256" key="8">
    <source>
        <dbReference type="ARBA" id="ARBA00023117"/>
    </source>
</evidence>
<evidence type="ECO:0000256" key="5">
    <source>
        <dbReference type="ARBA" id="ARBA00022771"/>
    </source>
</evidence>
<evidence type="ECO:0000256" key="3">
    <source>
        <dbReference type="ARBA" id="ARBA00022679"/>
    </source>
</evidence>
<dbReference type="SMART" id="SM00297">
    <property type="entry name" value="BROMO"/>
    <property type="match status" value="1"/>
</dbReference>
<dbReference type="Pfam" id="PF00569">
    <property type="entry name" value="ZZ"/>
    <property type="match status" value="1"/>
</dbReference>
<sequence length="266" mass="31293">LRQALMPTLEALYRQDPESLPFRQPVDPMVLGIPVSDYFDIVKNPIDLSTIKRKLDTGQYQEPWQYVDDIWLMFNNAWLYNRKTSRVYKYCTKLAEVFEAEIDPVMQGLGYCCGRKDIFKQATEDRLTSANELPYFEGDFWPNVLEESIKELEQEEEERKKEENTASSETTEVFFVIHLHSGPVINTLPPIMDPDPLLTCDLMDGRDAFLTLARDKHWEFSSLRRCKWSSMCMLVELHNQGQDRFVYTCNECKHHVETRWHCTVCE</sequence>
<dbReference type="EC" id="2.3.1.48" evidence="2"/>
<comment type="subcellular location">
    <subcellularLocation>
        <location evidence="1">Nucleus</location>
    </subcellularLocation>
</comment>
<keyword evidence="9" id="KW-0804">Transcription</keyword>
<dbReference type="PANTHER" id="PTHR13808:SF34">
    <property type="entry name" value="CREB-BINDING PROTEIN"/>
    <property type="match status" value="1"/>
</dbReference>
<feature type="non-terminal residue" evidence="15">
    <location>
        <position position="266"/>
    </location>
</feature>
<accession>A0ABV0RQD9</accession>
<keyword evidence="12" id="KW-0175">Coiled coil</keyword>
<feature type="coiled-coil region" evidence="12">
    <location>
        <begin position="145"/>
        <end position="172"/>
    </location>
</feature>
<dbReference type="InterPro" id="IPR043145">
    <property type="entry name" value="Znf_ZZ_sf"/>
</dbReference>
<evidence type="ECO:0000313" key="15">
    <source>
        <dbReference type="EMBL" id="MEQ2210363.1"/>
    </source>
</evidence>
<feature type="domain" description="Bromo" evidence="13">
    <location>
        <begin position="14"/>
        <end position="88"/>
    </location>
</feature>
<reference evidence="15 16" key="1">
    <citation type="submission" date="2021-06" db="EMBL/GenBank/DDBJ databases">
        <authorList>
            <person name="Palmer J.M."/>
        </authorList>
    </citation>
    <scope>NUCLEOTIDE SEQUENCE [LARGE SCALE GENOMIC DNA]</scope>
    <source>
        <strain evidence="15 16">XC_2019</strain>
        <tissue evidence="15">Muscle</tissue>
    </source>
</reference>
<dbReference type="InterPro" id="IPR001487">
    <property type="entry name" value="Bromodomain"/>
</dbReference>
<keyword evidence="10" id="KW-0539">Nucleus</keyword>
<evidence type="ECO:0000256" key="4">
    <source>
        <dbReference type="ARBA" id="ARBA00022723"/>
    </source>
</evidence>
<evidence type="ECO:0000259" key="14">
    <source>
        <dbReference type="PROSITE" id="PS51727"/>
    </source>
</evidence>